<keyword evidence="8 10" id="KW-0472">Membrane</keyword>
<evidence type="ECO:0000256" key="5">
    <source>
        <dbReference type="ARBA" id="ARBA00022989"/>
    </source>
</evidence>
<comment type="function">
    <text evidence="9">Required for the maintenance of the structure of the mitochondrial inner membrane. Involved in mitochondrial morphology. Causes growth arrest when highly overexpressed.</text>
</comment>
<keyword evidence="5 10" id="KW-1133">Transmembrane helix</keyword>
<evidence type="ECO:0000256" key="3">
    <source>
        <dbReference type="ARBA" id="ARBA00022792"/>
    </source>
</evidence>
<organism evidence="13 14">
    <name type="scientific">Sanghuangporus baumii</name>
    <name type="common">Phellinus baumii</name>
    <dbReference type="NCBI Taxonomy" id="108892"/>
    <lineage>
        <taxon>Eukaryota</taxon>
        <taxon>Fungi</taxon>
        <taxon>Dikarya</taxon>
        <taxon>Basidiomycota</taxon>
        <taxon>Agaricomycotina</taxon>
        <taxon>Agaricomycetes</taxon>
        <taxon>Hymenochaetales</taxon>
        <taxon>Hymenochaetaceae</taxon>
        <taxon>Sanghuangporus</taxon>
    </lineage>
</organism>
<dbReference type="EMBL" id="LNZH02000216">
    <property type="protein sequence ID" value="OCB84057.1"/>
    <property type="molecule type" value="Genomic_DNA"/>
</dbReference>
<evidence type="ECO:0000256" key="8">
    <source>
        <dbReference type="ARBA" id="ARBA00023136"/>
    </source>
</evidence>
<dbReference type="PANTHER" id="PTHR31961:SF3">
    <property type="entry name" value="SENSITIVE TO HIGH EXPRESSION PROTEIN 9, MITOCHONDRIAL"/>
    <property type="match status" value="1"/>
</dbReference>
<feature type="coiled-coil region" evidence="11">
    <location>
        <begin position="121"/>
        <end position="155"/>
    </location>
</feature>
<dbReference type="PANTHER" id="PTHR31961">
    <property type="entry name" value="SENSITIVE TO HIGH EXPRESSION PROTEIN 9, MITOCHONDRIAL"/>
    <property type="match status" value="1"/>
</dbReference>
<dbReference type="Pfam" id="PF05546">
    <property type="entry name" value="She9_MDM33"/>
    <property type="match status" value="1"/>
</dbReference>
<keyword evidence="3 10" id="KW-0999">Mitochondrion inner membrane</keyword>
<dbReference type="OrthoDB" id="5595506at2759"/>
<evidence type="ECO:0000313" key="14">
    <source>
        <dbReference type="Proteomes" id="UP000757232"/>
    </source>
</evidence>
<name>A0A9Q5HQC9_SANBA</name>
<proteinExistence type="inferred from homology"/>
<comment type="subcellular location">
    <subcellularLocation>
        <location evidence="10">Mitochondrion inner membrane</location>
        <topology evidence="10">Multi-pass membrane protein</topology>
    </subcellularLocation>
</comment>
<accession>A0A9Q5HQC9</accession>
<feature type="compositionally biased region" description="Basic residues" evidence="12">
    <location>
        <begin position="1"/>
        <end position="26"/>
    </location>
</feature>
<dbReference type="InterPro" id="IPR008839">
    <property type="entry name" value="MDM33_fungi"/>
</dbReference>
<feature type="transmembrane region" description="Helical" evidence="10">
    <location>
        <begin position="233"/>
        <end position="253"/>
    </location>
</feature>
<evidence type="ECO:0000256" key="11">
    <source>
        <dbReference type="SAM" id="Coils"/>
    </source>
</evidence>
<evidence type="ECO:0000256" key="9">
    <source>
        <dbReference type="ARBA" id="ARBA00024807"/>
    </source>
</evidence>
<feature type="region of interest" description="Disordered" evidence="12">
    <location>
        <begin position="1"/>
        <end position="51"/>
    </location>
</feature>
<keyword evidence="14" id="KW-1185">Reference proteome</keyword>
<dbReference type="Proteomes" id="UP000757232">
    <property type="component" value="Unassembled WGS sequence"/>
</dbReference>
<evidence type="ECO:0000256" key="2">
    <source>
        <dbReference type="ARBA" id="ARBA00022692"/>
    </source>
</evidence>
<feature type="compositionally biased region" description="Basic and acidic residues" evidence="12">
    <location>
        <begin position="31"/>
        <end position="43"/>
    </location>
</feature>
<comment type="caution">
    <text evidence="10">Lacks conserved residue(s) required for the propagation of feature annotation.</text>
</comment>
<keyword evidence="6 11" id="KW-0175">Coiled coil</keyword>
<dbReference type="AlphaFoldDB" id="A0A9Q5HQC9"/>
<evidence type="ECO:0000256" key="12">
    <source>
        <dbReference type="SAM" id="MobiDB-lite"/>
    </source>
</evidence>
<evidence type="ECO:0000313" key="13">
    <source>
        <dbReference type="EMBL" id="OCB84057.1"/>
    </source>
</evidence>
<evidence type="ECO:0000256" key="6">
    <source>
        <dbReference type="ARBA" id="ARBA00023054"/>
    </source>
</evidence>
<keyword evidence="2 10" id="KW-0812">Transmembrane</keyword>
<comment type="similarity">
    <text evidence="1 10">Belongs to the SHE9 family.</text>
</comment>
<dbReference type="GO" id="GO:0005743">
    <property type="term" value="C:mitochondrial inner membrane"/>
    <property type="evidence" value="ECO:0007669"/>
    <property type="project" value="UniProtKB-SubCell"/>
</dbReference>
<keyword evidence="7 10" id="KW-0496">Mitochondrion</keyword>
<keyword evidence="4 10" id="KW-0809">Transit peptide</keyword>
<reference evidence="13" key="1">
    <citation type="submission" date="2016-06" db="EMBL/GenBank/DDBJ databases">
        <title>Draft Genome sequence of the fungus Inonotus baumii.</title>
        <authorList>
            <person name="Zhu H."/>
            <person name="Lin W."/>
        </authorList>
    </citation>
    <scope>NUCLEOTIDE SEQUENCE</scope>
    <source>
        <strain evidence="13">821</strain>
    </source>
</reference>
<comment type="caution">
    <text evidence="13">The sequence shown here is derived from an EMBL/GenBank/DDBJ whole genome shotgun (WGS) entry which is preliminary data.</text>
</comment>
<gene>
    <name evidence="13" type="ORF">A7U60_g8728</name>
</gene>
<evidence type="ECO:0000256" key="10">
    <source>
        <dbReference type="RuleBase" id="RU364128"/>
    </source>
</evidence>
<evidence type="ECO:0000256" key="7">
    <source>
        <dbReference type="ARBA" id="ARBA00023128"/>
    </source>
</evidence>
<dbReference type="GO" id="GO:0007007">
    <property type="term" value="P:inner mitochondrial membrane organization"/>
    <property type="evidence" value="ECO:0007669"/>
    <property type="project" value="TreeGrafter"/>
</dbReference>
<sequence>MLRTIRRPTRLVRRPSVRPSLLRHRTLTTGRPEDSEKREHVRSEPSGPSDLAVSVPLQVQKIREHLRKWSMKKASDLRVRMDEFSATAQVAFQKLGGRVNEVTGYNEIAALKALVAEHGAVQLIKRKMNKIREEAKAAKAAYEEAVARRSNSQRETNELLQRKSSWNDTDVLRFTQLVRADHAYEQEEAQAQSRVAEVEASVERQFSELMRAILTRYHEEQVWSDKIRSASTYGSLAALGLNLVVFILAIVLVEPWKRKRLVQSFERRVIELNEANQRVVENGLRELKEQQGGQERILEEIMALRGIGKEGSVAAVAIHETGEGTELEAVESVPTAELERNAKTARDRQIIALSVATSLGAGIT</sequence>
<protein>
    <recommendedName>
        <fullName evidence="10">Sensitive to high expression protein 9, mitochondrial</fullName>
    </recommendedName>
</protein>
<evidence type="ECO:0000256" key="1">
    <source>
        <dbReference type="ARBA" id="ARBA00007472"/>
    </source>
</evidence>
<comment type="subunit">
    <text evidence="10">Homooligomer.</text>
</comment>
<evidence type="ECO:0000256" key="4">
    <source>
        <dbReference type="ARBA" id="ARBA00022946"/>
    </source>
</evidence>